<feature type="transmembrane region" description="Helical" evidence="6">
    <location>
        <begin position="276"/>
        <end position="296"/>
    </location>
</feature>
<dbReference type="Gene3D" id="1.20.1070.10">
    <property type="entry name" value="Rhodopsin 7-helix transmembrane proteins"/>
    <property type="match status" value="1"/>
</dbReference>
<keyword evidence="9" id="KW-1185">Reference proteome</keyword>
<reference evidence="8" key="1">
    <citation type="journal article" date="2020" name="bioRxiv">
        <title>Genomic and phenotypic heterogeneity of clinical isolates of the human pathogens Aspergillus fumigatus, Aspergillus lentulus and Aspergillus fumigatiaffinis.</title>
        <authorList>
            <person name="dos Santos R.A.C."/>
            <person name="Steenwyk J.L."/>
            <person name="Rivero-Menendez O."/>
            <person name="Mead M.E."/>
            <person name="Silva L.P."/>
            <person name="Bastos R.W."/>
            <person name="Alastruey-Izquierdo A."/>
            <person name="Goldman G.H."/>
            <person name="Rokas A."/>
        </authorList>
    </citation>
    <scope>NUCLEOTIDE SEQUENCE</scope>
    <source>
        <strain evidence="8">CNM-CM6805</strain>
    </source>
</reference>
<dbReference type="GO" id="GO:0005886">
    <property type="term" value="C:plasma membrane"/>
    <property type="evidence" value="ECO:0007669"/>
    <property type="project" value="TreeGrafter"/>
</dbReference>
<dbReference type="AlphaFoldDB" id="A0A8H4GNC6"/>
<sequence>MSFFQMLYLAGARQDESHGLSRRLAYSDGGVTYDIDPLPVTQHKGLIAVAVMAILSFIATLCLICFITYRLVFWRSNYQRYIGYNQYIILIYNLVIADLQQSLAFLICIKWIAEDKIEASTAACFLQGFWLQIGDPASGLFVLAIAIHTFLLVAMGHKLSYRVFVIGVVGLWVFVAVLVIIPLAAHGPLVFIPSGAWVSMLIALPRSSTHANRSKCWISEEYEAIRLWTHYIWIFLAEFGTVCLYAVMWFQLRAQIKQSAILGSSHTASLKRLRRVIGYMVIYPIAYIVLSLPLAAGRMATARGNTPSVAYFCVAGALITSSGLVDVLLYTLTRRNLILESEPSEDRSYNRFASSKNRRTDNHLTTITADPKHTRTDISVLRTRRGRDDEEDNVDGTTRDGSTDNIVQPGVELAPMGKVFQHTTIEITHEPAYPEAEGSDRSSKDSLQRPVKGHENASRMWGR</sequence>
<dbReference type="InterPro" id="IPR022596">
    <property type="entry name" value="GPR1/2/3_C"/>
</dbReference>
<dbReference type="FunFam" id="1.20.1070.10:FF:000443">
    <property type="entry name" value="Integral membrane protein"/>
    <property type="match status" value="1"/>
</dbReference>
<evidence type="ECO:0000256" key="3">
    <source>
        <dbReference type="ARBA" id="ARBA00022989"/>
    </source>
</evidence>
<feature type="transmembrane region" description="Helical" evidence="6">
    <location>
        <begin position="46"/>
        <end position="69"/>
    </location>
</feature>
<feature type="region of interest" description="Disordered" evidence="5">
    <location>
        <begin position="381"/>
        <end position="408"/>
    </location>
</feature>
<evidence type="ECO:0000259" key="7">
    <source>
        <dbReference type="PROSITE" id="PS50262"/>
    </source>
</evidence>
<dbReference type="PANTHER" id="PTHR23112:SF37">
    <property type="entry name" value="G PROTEIN-COUPLED RECEPTOR GPR1"/>
    <property type="match status" value="1"/>
</dbReference>
<evidence type="ECO:0000256" key="4">
    <source>
        <dbReference type="ARBA" id="ARBA00023136"/>
    </source>
</evidence>
<gene>
    <name evidence="8" type="ORF">CNMCM6805_001427</name>
</gene>
<dbReference type="EMBL" id="JAAAPX010000131">
    <property type="protein sequence ID" value="KAF4229505.1"/>
    <property type="molecule type" value="Genomic_DNA"/>
</dbReference>
<protein>
    <recommendedName>
        <fullName evidence="7">G-protein coupled receptors family 1 profile domain-containing protein</fullName>
    </recommendedName>
</protein>
<organism evidence="8 9">
    <name type="scientific">Aspergillus fumigatiaffinis</name>
    <dbReference type="NCBI Taxonomy" id="340414"/>
    <lineage>
        <taxon>Eukaryota</taxon>
        <taxon>Fungi</taxon>
        <taxon>Dikarya</taxon>
        <taxon>Ascomycota</taxon>
        <taxon>Pezizomycotina</taxon>
        <taxon>Eurotiomycetes</taxon>
        <taxon>Eurotiomycetidae</taxon>
        <taxon>Eurotiales</taxon>
        <taxon>Aspergillaceae</taxon>
        <taxon>Aspergillus</taxon>
        <taxon>Aspergillus subgen. Fumigati</taxon>
    </lineage>
</organism>
<evidence type="ECO:0000313" key="9">
    <source>
        <dbReference type="Proteomes" id="UP000653565"/>
    </source>
</evidence>
<dbReference type="InterPro" id="IPR017452">
    <property type="entry name" value="GPCR_Rhodpsn_7TM"/>
</dbReference>
<feature type="transmembrane region" description="Helical" evidence="6">
    <location>
        <begin position="163"/>
        <end position="185"/>
    </location>
</feature>
<feature type="transmembrane region" description="Helical" evidence="6">
    <location>
        <begin position="90"/>
        <end position="113"/>
    </location>
</feature>
<feature type="transmembrane region" description="Helical" evidence="6">
    <location>
        <begin position="308"/>
        <end position="332"/>
    </location>
</feature>
<evidence type="ECO:0000256" key="1">
    <source>
        <dbReference type="ARBA" id="ARBA00004141"/>
    </source>
</evidence>
<dbReference type="GO" id="GO:0007189">
    <property type="term" value="P:adenylate cyclase-activating G protein-coupled receptor signaling pathway"/>
    <property type="evidence" value="ECO:0007669"/>
    <property type="project" value="TreeGrafter"/>
</dbReference>
<keyword evidence="3 6" id="KW-1133">Transmembrane helix</keyword>
<dbReference type="SUPFAM" id="SSF81321">
    <property type="entry name" value="Family A G protein-coupled receptor-like"/>
    <property type="match status" value="1"/>
</dbReference>
<feature type="transmembrane region" description="Helical" evidence="6">
    <location>
        <begin position="137"/>
        <end position="156"/>
    </location>
</feature>
<dbReference type="GO" id="GO:0004930">
    <property type="term" value="F:G protein-coupled receptor activity"/>
    <property type="evidence" value="ECO:0007669"/>
    <property type="project" value="TreeGrafter"/>
</dbReference>
<evidence type="ECO:0000256" key="6">
    <source>
        <dbReference type="SAM" id="Phobius"/>
    </source>
</evidence>
<name>A0A8H4GNC6_9EURO</name>
<evidence type="ECO:0000313" key="8">
    <source>
        <dbReference type="EMBL" id="KAF4229505.1"/>
    </source>
</evidence>
<comment type="subcellular location">
    <subcellularLocation>
        <location evidence="1">Membrane</location>
        <topology evidence="1">Multi-pass membrane protein</topology>
    </subcellularLocation>
</comment>
<feature type="compositionally biased region" description="Basic and acidic residues" evidence="5">
    <location>
        <begin position="438"/>
        <end position="457"/>
    </location>
</feature>
<dbReference type="Proteomes" id="UP000653565">
    <property type="component" value="Unassembled WGS sequence"/>
</dbReference>
<dbReference type="Pfam" id="PF11970">
    <property type="entry name" value="GPR_Gpa2_C"/>
    <property type="match status" value="1"/>
</dbReference>
<keyword evidence="4 6" id="KW-0472">Membrane</keyword>
<dbReference type="PANTHER" id="PTHR23112">
    <property type="entry name" value="G PROTEIN-COUPLED RECEPTOR 157-RELATED"/>
    <property type="match status" value="1"/>
</dbReference>
<feature type="domain" description="G-protein coupled receptors family 1 profile" evidence="7">
    <location>
        <begin position="58"/>
        <end position="330"/>
    </location>
</feature>
<evidence type="ECO:0000256" key="2">
    <source>
        <dbReference type="ARBA" id="ARBA00022692"/>
    </source>
</evidence>
<dbReference type="PROSITE" id="PS50262">
    <property type="entry name" value="G_PROTEIN_RECEP_F1_2"/>
    <property type="match status" value="1"/>
</dbReference>
<proteinExistence type="predicted"/>
<evidence type="ECO:0000256" key="5">
    <source>
        <dbReference type="SAM" id="MobiDB-lite"/>
    </source>
</evidence>
<comment type="caution">
    <text evidence="8">The sequence shown here is derived from an EMBL/GenBank/DDBJ whole genome shotgun (WGS) entry which is preliminary data.</text>
</comment>
<keyword evidence="2 6" id="KW-0812">Transmembrane</keyword>
<feature type="transmembrane region" description="Helical" evidence="6">
    <location>
        <begin position="231"/>
        <end position="250"/>
    </location>
</feature>
<dbReference type="OrthoDB" id="100006at2759"/>
<reference evidence="8" key="2">
    <citation type="submission" date="2020-04" db="EMBL/GenBank/DDBJ databases">
        <authorList>
            <person name="Santos R.A.C."/>
            <person name="Steenwyk J.L."/>
            <person name="Rivero-Menendez O."/>
            <person name="Mead M.E."/>
            <person name="Silva L.P."/>
            <person name="Bastos R.W."/>
            <person name="Alastruey-Izquierdo A."/>
            <person name="Goldman G.H."/>
            <person name="Rokas A."/>
        </authorList>
    </citation>
    <scope>NUCLEOTIDE SEQUENCE</scope>
    <source>
        <strain evidence="8">CNM-CM6805</strain>
    </source>
</reference>
<feature type="region of interest" description="Disordered" evidence="5">
    <location>
        <begin position="429"/>
        <end position="463"/>
    </location>
</feature>
<accession>A0A8H4GNC6</accession>